<dbReference type="SUPFAM" id="SSF53271">
    <property type="entry name" value="PRTase-like"/>
    <property type="match status" value="1"/>
</dbReference>
<evidence type="ECO:0000256" key="4">
    <source>
        <dbReference type="ARBA" id="ARBA00022679"/>
    </source>
</evidence>
<dbReference type="NCBIfam" id="TIGR00336">
    <property type="entry name" value="pyrE"/>
    <property type="match status" value="1"/>
</dbReference>
<name>A0A3M7SID0_BRAPC</name>
<comment type="caution">
    <text evidence="7">The sequence shown here is derived from an EMBL/GenBank/DDBJ whole genome shotgun (WGS) entry which is preliminary data.</text>
</comment>
<sequence>MDRTELESFMDNLYEIGCVKFGEFYLSTGLKTPVYFDLRLIVSHPKVLQQAGRLIKQIIEQNNINFDIICGVPYGAFAVATSLSIQTNKPMVFKRKEIKDYGCKKMVEGVYKAGDSCLLIEDVVVYGTSINETSQTLREYKLNVTHAISILDREQGGCQLVQDNQINFYSILKASDILKHLVNRGKISQAKMDETIDFLNKNVFKASQSSISFTKPVVNEL</sequence>
<dbReference type="GO" id="GO:0019856">
    <property type="term" value="P:pyrimidine nucleobase biosynthetic process"/>
    <property type="evidence" value="ECO:0007669"/>
    <property type="project" value="TreeGrafter"/>
</dbReference>
<dbReference type="STRING" id="10195.A0A3M7SID0"/>
<keyword evidence="8" id="KW-1185">Reference proteome</keyword>
<dbReference type="Proteomes" id="UP000276133">
    <property type="component" value="Unassembled WGS sequence"/>
</dbReference>
<proteinExistence type="inferred from homology"/>
<dbReference type="InterPro" id="IPR000836">
    <property type="entry name" value="PRTase_dom"/>
</dbReference>
<evidence type="ECO:0000256" key="1">
    <source>
        <dbReference type="ARBA" id="ARBA00004889"/>
    </source>
</evidence>
<dbReference type="HAMAP" id="MF_01208">
    <property type="entry name" value="PyrE"/>
    <property type="match status" value="1"/>
</dbReference>
<dbReference type="InterPro" id="IPR029057">
    <property type="entry name" value="PRTase-like"/>
</dbReference>
<dbReference type="UniPathway" id="UPA00070">
    <property type="reaction ID" value="UER00119"/>
</dbReference>
<dbReference type="EC" id="2.4.2.10" evidence="2"/>
<dbReference type="Gene3D" id="3.40.50.2020">
    <property type="match status" value="1"/>
</dbReference>
<dbReference type="EMBL" id="REGN01001320">
    <property type="protein sequence ID" value="RNA35489.1"/>
    <property type="molecule type" value="Genomic_DNA"/>
</dbReference>
<evidence type="ECO:0000256" key="5">
    <source>
        <dbReference type="ARBA" id="ARBA00022975"/>
    </source>
</evidence>
<evidence type="ECO:0000256" key="3">
    <source>
        <dbReference type="ARBA" id="ARBA00022676"/>
    </source>
</evidence>
<evidence type="ECO:0000259" key="6">
    <source>
        <dbReference type="Pfam" id="PF00156"/>
    </source>
</evidence>
<dbReference type="CDD" id="cd06223">
    <property type="entry name" value="PRTases_typeI"/>
    <property type="match status" value="1"/>
</dbReference>
<dbReference type="InterPro" id="IPR004467">
    <property type="entry name" value="Or_phspho_trans_dom"/>
</dbReference>
<dbReference type="OrthoDB" id="10263753at2759"/>
<comment type="pathway">
    <text evidence="1">Pyrimidine metabolism; UMP biosynthesis via de novo pathway; UMP from orotate: step 1/2.</text>
</comment>
<dbReference type="InterPro" id="IPR023031">
    <property type="entry name" value="OPRT"/>
</dbReference>
<organism evidence="7 8">
    <name type="scientific">Brachionus plicatilis</name>
    <name type="common">Marine rotifer</name>
    <name type="synonym">Brachionus muelleri</name>
    <dbReference type="NCBI Taxonomy" id="10195"/>
    <lineage>
        <taxon>Eukaryota</taxon>
        <taxon>Metazoa</taxon>
        <taxon>Spiralia</taxon>
        <taxon>Gnathifera</taxon>
        <taxon>Rotifera</taxon>
        <taxon>Eurotatoria</taxon>
        <taxon>Monogononta</taxon>
        <taxon>Pseudotrocha</taxon>
        <taxon>Ploima</taxon>
        <taxon>Brachionidae</taxon>
        <taxon>Brachionus</taxon>
    </lineage>
</organism>
<protein>
    <recommendedName>
        <fullName evidence="2">orotate phosphoribosyltransferase</fullName>
        <ecNumber evidence="2">2.4.2.10</ecNumber>
    </recommendedName>
</protein>
<dbReference type="GO" id="GO:0004588">
    <property type="term" value="F:orotate phosphoribosyltransferase activity"/>
    <property type="evidence" value="ECO:0007669"/>
    <property type="project" value="UniProtKB-EC"/>
</dbReference>
<reference evidence="7 8" key="1">
    <citation type="journal article" date="2018" name="Sci. Rep.">
        <title>Genomic signatures of local adaptation to the degree of environmental predictability in rotifers.</title>
        <authorList>
            <person name="Franch-Gras L."/>
            <person name="Hahn C."/>
            <person name="Garcia-Roger E.M."/>
            <person name="Carmona M.J."/>
            <person name="Serra M."/>
            <person name="Gomez A."/>
        </authorList>
    </citation>
    <scope>NUCLEOTIDE SEQUENCE [LARGE SCALE GENOMIC DNA]</scope>
    <source>
        <strain evidence="7">HYR1</strain>
    </source>
</reference>
<dbReference type="GO" id="GO:0044205">
    <property type="term" value="P:'de novo' UMP biosynthetic process"/>
    <property type="evidence" value="ECO:0007669"/>
    <property type="project" value="UniProtKB-UniPathway"/>
</dbReference>
<feature type="domain" description="Phosphoribosyltransferase" evidence="6">
    <location>
        <begin position="41"/>
        <end position="156"/>
    </location>
</feature>
<dbReference type="GO" id="GO:0004590">
    <property type="term" value="F:orotidine-5'-phosphate decarboxylase activity"/>
    <property type="evidence" value="ECO:0007669"/>
    <property type="project" value="TreeGrafter"/>
</dbReference>
<evidence type="ECO:0000313" key="8">
    <source>
        <dbReference type="Proteomes" id="UP000276133"/>
    </source>
</evidence>
<dbReference type="AlphaFoldDB" id="A0A3M7SID0"/>
<keyword evidence="4 7" id="KW-0808">Transferase</keyword>
<accession>A0A3M7SID0</accession>
<keyword evidence="3 7" id="KW-0328">Glycosyltransferase</keyword>
<gene>
    <name evidence="7" type="ORF">BpHYR1_026712</name>
</gene>
<keyword evidence="5" id="KW-0665">Pyrimidine biosynthesis</keyword>
<dbReference type="PANTHER" id="PTHR19278">
    <property type="entry name" value="OROTATE PHOSPHORIBOSYLTRANSFERASE"/>
    <property type="match status" value="1"/>
</dbReference>
<dbReference type="Pfam" id="PF00156">
    <property type="entry name" value="Pribosyltran"/>
    <property type="match status" value="1"/>
</dbReference>
<evidence type="ECO:0000256" key="2">
    <source>
        <dbReference type="ARBA" id="ARBA00011971"/>
    </source>
</evidence>
<evidence type="ECO:0000313" key="7">
    <source>
        <dbReference type="EMBL" id="RNA35489.1"/>
    </source>
</evidence>
<dbReference type="PANTHER" id="PTHR19278:SF9">
    <property type="entry name" value="URIDINE 5'-MONOPHOSPHATE SYNTHASE"/>
    <property type="match status" value="1"/>
</dbReference>